<reference evidence="2 3" key="1">
    <citation type="submission" date="2018-10" db="EMBL/GenBank/DDBJ databases">
        <title>Sequencing the genomes of 1000 actinobacteria strains.</title>
        <authorList>
            <person name="Klenk H.-P."/>
        </authorList>
    </citation>
    <scope>NUCLEOTIDE SEQUENCE [LARGE SCALE GENOMIC DNA]</scope>
    <source>
        <strain evidence="2 3">DSM 17894</strain>
    </source>
</reference>
<dbReference type="EMBL" id="RBKS01000001">
    <property type="protein sequence ID" value="RKR75953.1"/>
    <property type="molecule type" value="Genomic_DNA"/>
</dbReference>
<dbReference type="AlphaFoldDB" id="A0A495IIZ1"/>
<feature type="transmembrane region" description="Helical" evidence="1">
    <location>
        <begin position="97"/>
        <end position="114"/>
    </location>
</feature>
<feature type="transmembrane region" description="Helical" evidence="1">
    <location>
        <begin position="23"/>
        <end position="44"/>
    </location>
</feature>
<keyword evidence="1" id="KW-1133">Transmembrane helix</keyword>
<keyword evidence="1" id="KW-0812">Transmembrane</keyword>
<accession>A0A495IIZ1</accession>
<sequence>MIPTGDSAIDAPQAAGSATRPTWLPLALVNAAGLAATAAAAWTFGGATASPACDVYCGPAPSMFVALAIVAVAFLLWLGTVVFDVLVLVAGRPSRHWGLLLLAVQVGTVLAAAHT</sequence>
<name>A0A495IIZ1_9MICO</name>
<evidence type="ECO:0000313" key="2">
    <source>
        <dbReference type="EMBL" id="RKR75953.1"/>
    </source>
</evidence>
<dbReference type="Proteomes" id="UP000280008">
    <property type="component" value="Unassembled WGS sequence"/>
</dbReference>
<evidence type="ECO:0000313" key="3">
    <source>
        <dbReference type="Proteomes" id="UP000280008"/>
    </source>
</evidence>
<proteinExistence type="predicted"/>
<feature type="transmembrane region" description="Helical" evidence="1">
    <location>
        <begin position="64"/>
        <end position="90"/>
    </location>
</feature>
<evidence type="ECO:0000256" key="1">
    <source>
        <dbReference type="SAM" id="Phobius"/>
    </source>
</evidence>
<dbReference type="RefSeq" id="WP_121370804.1">
    <property type="nucleotide sequence ID" value="NZ_RBKS01000001.1"/>
</dbReference>
<keyword evidence="3" id="KW-1185">Reference proteome</keyword>
<protein>
    <submittedName>
        <fullName evidence="2">Uncharacterized protein</fullName>
    </submittedName>
</protein>
<organism evidence="2 3">
    <name type="scientific">Frondihabitans australicus</name>
    <dbReference type="NCBI Taxonomy" id="386892"/>
    <lineage>
        <taxon>Bacteria</taxon>
        <taxon>Bacillati</taxon>
        <taxon>Actinomycetota</taxon>
        <taxon>Actinomycetes</taxon>
        <taxon>Micrococcales</taxon>
        <taxon>Microbacteriaceae</taxon>
        <taxon>Frondihabitans</taxon>
    </lineage>
</organism>
<keyword evidence="1" id="KW-0472">Membrane</keyword>
<comment type="caution">
    <text evidence="2">The sequence shown here is derived from an EMBL/GenBank/DDBJ whole genome shotgun (WGS) entry which is preliminary data.</text>
</comment>
<gene>
    <name evidence="2" type="ORF">C8E83_3117</name>
</gene>